<dbReference type="GeneID" id="18503471"/>
<feature type="coiled-coil region" evidence="1">
    <location>
        <begin position="25"/>
        <end position="59"/>
    </location>
</feature>
<dbReference type="RefSeq" id="YP_009006530.1">
    <property type="nucleotide sequence ID" value="NC_023570.1"/>
</dbReference>
<evidence type="ECO:0000313" key="3">
    <source>
        <dbReference type="EMBL" id="AGY48005.1"/>
    </source>
</evidence>
<feature type="compositionally biased region" description="Basic and acidic residues" evidence="2">
    <location>
        <begin position="61"/>
        <end position="81"/>
    </location>
</feature>
<proteinExistence type="predicted"/>
<feature type="region of interest" description="Disordered" evidence="2">
    <location>
        <begin position="60"/>
        <end position="81"/>
    </location>
</feature>
<reference evidence="3 4" key="1">
    <citation type="journal article" date="2013" name="Genome Announc.">
        <title>Complete Genome of Acinetobacter baumannii Podophage Petty.</title>
        <authorList>
            <person name="Mumm I.P."/>
            <person name="Wood T.L."/>
            <person name="Chamakura K.R."/>
            <person name="Kuty Everett G.F."/>
        </authorList>
    </citation>
    <scope>NUCLEOTIDE SEQUENCE [LARGE SCALE GENOMIC DNA]</scope>
</reference>
<name>U5PVK9_9CAUD</name>
<evidence type="ECO:0000256" key="1">
    <source>
        <dbReference type="SAM" id="Coils"/>
    </source>
</evidence>
<dbReference type="EMBL" id="KF669656">
    <property type="protein sequence ID" value="AGY48005.1"/>
    <property type="molecule type" value="Genomic_DNA"/>
</dbReference>
<evidence type="ECO:0000313" key="4">
    <source>
        <dbReference type="Proteomes" id="UP000017654"/>
    </source>
</evidence>
<dbReference type="Proteomes" id="UP000017654">
    <property type="component" value="Segment"/>
</dbReference>
<gene>
    <name evidence="3" type="ORF">Petty_33</name>
</gene>
<keyword evidence="1" id="KW-0175">Coiled coil</keyword>
<protein>
    <submittedName>
        <fullName evidence="3">Uncharacterized protein</fullName>
    </submittedName>
</protein>
<organism evidence="3 4">
    <name type="scientific">Acinetobacter phage Petty</name>
    <dbReference type="NCBI Taxonomy" id="1406779"/>
    <lineage>
        <taxon>Viruses</taxon>
        <taxon>Duplodnaviria</taxon>
        <taxon>Heunggongvirae</taxon>
        <taxon>Uroviricota</taxon>
        <taxon>Caudoviricetes</taxon>
        <taxon>Autographivirales</taxon>
        <taxon>Autoscriptoviridae</taxon>
        <taxon>Beijerinckvirinae</taxon>
        <taxon>Pettyvirus</taxon>
        <taxon>Pettyvirus petty</taxon>
    </lineage>
</organism>
<evidence type="ECO:0000256" key="2">
    <source>
        <dbReference type="SAM" id="MobiDB-lite"/>
    </source>
</evidence>
<keyword evidence="4" id="KW-1185">Reference proteome</keyword>
<accession>U5PVK9</accession>
<dbReference type="KEGG" id="vg:18503471"/>
<sequence length="81" mass="8621">MANLGHVTSTALTGEEAPVFEAATVTKVVKQAAKTNDEVQNLRTELAEMKELVAALVAAKEPVKEPTTRSRAKATDEVKEG</sequence>